<keyword evidence="4" id="KW-0934">Plastid</keyword>
<feature type="domain" description="Rieske" evidence="16">
    <location>
        <begin position="95"/>
        <end position="206"/>
    </location>
</feature>
<dbReference type="InterPro" id="IPR050584">
    <property type="entry name" value="Cholesterol_7-desaturase"/>
</dbReference>
<dbReference type="Gene3D" id="3.90.380.10">
    <property type="entry name" value="Naphthalene 1,2-dioxygenase Alpha Subunit, Chain A, domain 1"/>
    <property type="match status" value="1"/>
</dbReference>
<feature type="compositionally biased region" description="Basic and acidic residues" evidence="14">
    <location>
        <begin position="328"/>
        <end position="339"/>
    </location>
</feature>
<dbReference type="STRING" id="3218.A0A2K1L0G0"/>
<comment type="subcellular location">
    <subcellularLocation>
        <location evidence="2">Membrane</location>
    </subcellularLocation>
    <subcellularLocation>
        <location evidence="1">Plastid</location>
        <location evidence="1">Chloroplast</location>
    </subcellularLocation>
</comment>
<reference evidence="17 19" key="1">
    <citation type="journal article" date="2008" name="Science">
        <title>The Physcomitrella genome reveals evolutionary insights into the conquest of land by plants.</title>
        <authorList>
            <person name="Rensing S."/>
            <person name="Lang D."/>
            <person name="Zimmer A."/>
            <person name="Terry A."/>
            <person name="Salamov A."/>
            <person name="Shapiro H."/>
            <person name="Nishiyama T."/>
            <person name="Perroud P.-F."/>
            <person name="Lindquist E."/>
            <person name="Kamisugi Y."/>
            <person name="Tanahashi T."/>
            <person name="Sakakibara K."/>
            <person name="Fujita T."/>
            <person name="Oishi K."/>
            <person name="Shin-I T."/>
            <person name="Kuroki Y."/>
            <person name="Toyoda A."/>
            <person name="Suzuki Y."/>
            <person name="Hashimoto A."/>
            <person name="Yamaguchi K."/>
            <person name="Sugano A."/>
            <person name="Kohara Y."/>
            <person name="Fujiyama A."/>
            <person name="Anterola A."/>
            <person name="Aoki S."/>
            <person name="Ashton N."/>
            <person name="Barbazuk W.B."/>
            <person name="Barker E."/>
            <person name="Bennetzen J."/>
            <person name="Bezanilla M."/>
            <person name="Blankenship R."/>
            <person name="Cho S.H."/>
            <person name="Dutcher S."/>
            <person name="Estelle M."/>
            <person name="Fawcett J.A."/>
            <person name="Gundlach H."/>
            <person name="Hanada K."/>
            <person name="Heyl A."/>
            <person name="Hicks K.A."/>
            <person name="Hugh J."/>
            <person name="Lohr M."/>
            <person name="Mayer K."/>
            <person name="Melkozernov A."/>
            <person name="Murata T."/>
            <person name="Nelson D."/>
            <person name="Pils B."/>
            <person name="Prigge M."/>
            <person name="Reiss B."/>
            <person name="Renner T."/>
            <person name="Rombauts S."/>
            <person name="Rushton P."/>
            <person name="Sanderfoot A."/>
            <person name="Schween G."/>
            <person name="Shiu S.-H."/>
            <person name="Stueber K."/>
            <person name="Theodoulou F.L."/>
            <person name="Tu H."/>
            <person name="Van de Peer Y."/>
            <person name="Verrier P.J."/>
            <person name="Waters E."/>
            <person name="Wood A."/>
            <person name="Yang L."/>
            <person name="Cove D."/>
            <person name="Cuming A."/>
            <person name="Hasebe M."/>
            <person name="Lucas S."/>
            <person name="Mishler D.B."/>
            <person name="Reski R."/>
            <person name="Grigoriev I."/>
            <person name="Quatrano R.S."/>
            <person name="Boore J.L."/>
        </authorList>
    </citation>
    <scope>NUCLEOTIDE SEQUENCE [LARGE SCALE GENOMIC DNA]</scope>
    <source>
        <strain evidence="18 19">cv. Gransden 2004</strain>
    </source>
</reference>
<evidence type="ECO:0000256" key="11">
    <source>
        <dbReference type="ARBA" id="ARBA00023004"/>
    </source>
</evidence>
<sequence length="550" mass="61699">MNSITVVNALGLQCSVKGGALPNKHVAQDSWNVECKLARVTRLPRSTKTVFASIGNGDSVDSREHGTRQAMVEKPEAPEVQRSSEESAFNWNTQWYPVAVERDLDKNSPHPATILGRPLAIWWDKSTSKWQVYDDQCPHRLAPLSEGSISEEGHLRCSYHGWTFKGDSGECTGIPQAPKDGKQRHRSKRACVSVYPSMEQQGILWFWSDLSQGPVNIEAAANPPPVFSELSDPDFGYDISLRDLEYSYETLIENLMDPAHVNFAHHKIQGNRKSAEPLNFTITTKIAPSGFKGEDEKSVETFIPPVSFLLQFTLGGNNKQHIPGTNMETREEKNSEKKATKPKKVSLLFLCIPVSPGKSRLIWSFPRNFATFLFKITPPWVLHMTNNLVLDSDMYLLHLLERRLQVEGPENWFKRAYIPTTADAYVAGFRRWLNDFAGGCPDWSGRFEDNLPPSPPKRIILDRFNQHVVKCKSCSNALKNFKALEVGLQILAIALVGVVAASAVVPFRPVAALSIPLVIGAVVSTILSKWLAHFTYKTFYFHDYNHAVVK</sequence>
<keyword evidence="8" id="KW-0809">Transit peptide</keyword>
<evidence type="ECO:0000256" key="6">
    <source>
        <dbReference type="ARBA" id="ARBA00022714"/>
    </source>
</evidence>
<keyword evidence="19" id="KW-1185">Reference proteome</keyword>
<evidence type="ECO:0000256" key="13">
    <source>
        <dbReference type="ARBA" id="ARBA00023136"/>
    </source>
</evidence>
<evidence type="ECO:0000259" key="16">
    <source>
        <dbReference type="PROSITE" id="PS51296"/>
    </source>
</evidence>
<evidence type="ECO:0000256" key="12">
    <source>
        <dbReference type="ARBA" id="ARBA00023014"/>
    </source>
</evidence>
<dbReference type="OrthoDB" id="426882at2759"/>
<evidence type="ECO:0000256" key="1">
    <source>
        <dbReference type="ARBA" id="ARBA00004229"/>
    </source>
</evidence>
<dbReference type="SUPFAM" id="SSF55961">
    <property type="entry name" value="Bet v1-like"/>
    <property type="match status" value="1"/>
</dbReference>
<evidence type="ECO:0000256" key="10">
    <source>
        <dbReference type="ARBA" id="ARBA00023002"/>
    </source>
</evidence>
<dbReference type="GeneID" id="112278671"/>
<dbReference type="Gramene" id="Pp3c2_6220V3.5">
    <property type="protein sequence ID" value="Pp3c2_6220V3.5"/>
    <property type="gene ID" value="Pp3c2_6220"/>
</dbReference>
<feature type="transmembrane region" description="Helical" evidence="15">
    <location>
        <begin position="511"/>
        <end position="532"/>
    </location>
</feature>
<keyword evidence="5 15" id="KW-0812">Transmembrane</keyword>
<feature type="region of interest" description="Disordered" evidence="14">
    <location>
        <begin position="320"/>
        <end position="339"/>
    </location>
</feature>
<dbReference type="EnsemblPlants" id="Pp3c2_6220V3.5">
    <property type="protein sequence ID" value="Pp3c2_6220V3.5"/>
    <property type="gene ID" value="Pp3c2_6220"/>
</dbReference>
<dbReference type="PANTHER" id="PTHR21266:SF32">
    <property type="entry name" value="CHOLESTEROL 7-DESATURASE NVD"/>
    <property type="match status" value="1"/>
</dbReference>
<keyword evidence="9 15" id="KW-1133">Transmembrane helix</keyword>
<reference evidence="17 19" key="2">
    <citation type="journal article" date="2018" name="Plant J.">
        <title>The Physcomitrella patens chromosome-scale assembly reveals moss genome structure and evolution.</title>
        <authorList>
            <person name="Lang D."/>
            <person name="Ullrich K.K."/>
            <person name="Murat F."/>
            <person name="Fuchs J."/>
            <person name="Jenkins J."/>
            <person name="Haas F.B."/>
            <person name="Piednoel M."/>
            <person name="Gundlach H."/>
            <person name="Van Bel M."/>
            <person name="Meyberg R."/>
            <person name="Vives C."/>
            <person name="Morata J."/>
            <person name="Symeonidi A."/>
            <person name="Hiss M."/>
            <person name="Muchero W."/>
            <person name="Kamisugi Y."/>
            <person name="Saleh O."/>
            <person name="Blanc G."/>
            <person name="Decker E.L."/>
            <person name="van Gessel N."/>
            <person name="Grimwood J."/>
            <person name="Hayes R.D."/>
            <person name="Graham S.W."/>
            <person name="Gunter L.E."/>
            <person name="McDaniel S.F."/>
            <person name="Hoernstein S.N.W."/>
            <person name="Larsson A."/>
            <person name="Li F.W."/>
            <person name="Perroud P.F."/>
            <person name="Phillips J."/>
            <person name="Ranjan P."/>
            <person name="Rokshar D.S."/>
            <person name="Rothfels C.J."/>
            <person name="Schneider L."/>
            <person name="Shu S."/>
            <person name="Stevenson D.W."/>
            <person name="Thummler F."/>
            <person name="Tillich M."/>
            <person name="Villarreal Aguilar J.C."/>
            <person name="Widiez T."/>
            <person name="Wong G.K."/>
            <person name="Wymore A."/>
            <person name="Zhang Y."/>
            <person name="Zimmer A.D."/>
            <person name="Quatrano R.S."/>
            <person name="Mayer K.F.X."/>
            <person name="Goodstein D."/>
            <person name="Casacuberta J.M."/>
            <person name="Vandepoele K."/>
            <person name="Reski R."/>
            <person name="Cuming A.C."/>
            <person name="Tuskan G.A."/>
            <person name="Maumus F."/>
            <person name="Salse J."/>
            <person name="Schmutz J."/>
            <person name="Rensing S.A."/>
        </authorList>
    </citation>
    <scope>NUCLEOTIDE SEQUENCE [LARGE SCALE GENOMIC DNA]</scope>
    <source>
        <strain evidence="18 19">cv. Gransden 2004</strain>
    </source>
</reference>
<dbReference type="Pfam" id="PF00355">
    <property type="entry name" value="Rieske"/>
    <property type="match status" value="1"/>
</dbReference>
<keyword evidence="13 15" id="KW-0472">Membrane</keyword>
<dbReference type="OMA" id="PNPQDKM"/>
<keyword evidence="11" id="KW-0408">Iron</keyword>
<dbReference type="GO" id="GO:0016020">
    <property type="term" value="C:membrane"/>
    <property type="evidence" value="ECO:0007669"/>
    <property type="project" value="UniProtKB-SubCell"/>
</dbReference>
<dbReference type="GO" id="GO:0016491">
    <property type="term" value="F:oxidoreductase activity"/>
    <property type="evidence" value="ECO:0000318"/>
    <property type="project" value="GO_Central"/>
</dbReference>
<evidence type="ECO:0000256" key="8">
    <source>
        <dbReference type="ARBA" id="ARBA00022946"/>
    </source>
</evidence>
<evidence type="ECO:0000313" key="18">
    <source>
        <dbReference type="EnsemblPlants" id="Pp3c2_6220V3.1"/>
    </source>
</evidence>
<keyword evidence="12" id="KW-0411">Iron-sulfur</keyword>
<dbReference type="PANTHER" id="PTHR21266">
    <property type="entry name" value="IRON-SULFUR DOMAIN CONTAINING PROTEIN"/>
    <property type="match status" value="1"/>
</dbReference>
<evidence type="ECO:0000256" key="2">
    <source>
        <dbReference type="ARBA" id="ARBA00004370"/>
    </source>
</evidence>
<evidence type="ECO:0000313" key="19">
    <source>
        <dbReference type="Proteomes" id="UP000006727"/>
    </source>
</evidence>
<keyword evidence="7" id="KW-0479">Metal-binding</keyword>
<dbReference type="Gene3D" id="2.102.10.10">
    <property type="entry name" value="Rieske [2Fe-2S] iron-sulphur domain"/>
    <property type="match status" value="1"/>
</dbReference>
<dbReference type="GO" id="GO:0009507">
    <property type="term" value="C:chloroplast"/>
    <property type="evidence" value="ECO:0007669"/>
    <property type="project" value="UniProtKB-SubCell"/>
</dbReference>
<dbReference type="GO" id="GO:0051537">
    <property type="term" value="F:2 iron, 2 sulfur cluster binding"/>
    <property type="evidence" value="ECO:0007669"/>
    <property type="project" value="UniProtKB-KW"/>
</dbReference>
<feature type="transmembrane region" description="Helical" evidence="15">
    <location>
        <begin position="486"/>
        <end position="505"/>
    </location>
</feature>
<dbReference type="PROSITE" id="PS51296">
    <property type="entry name" value="RIESKE"/>
    <property type="match status" value="1"/>
</dbReference>
<evidence type="ECO:0000256" key="7">
    <source>
        <dbReference type="ARBA" id="ARBA00022723"/>
    </source>
</evidence>
<dbReference type="PaxDb" id="3218-PP1S7_405V6.1"/>
<evidence type="ECO:0000256" key="9">
    <source>
        <dbReference type="ARBA" id="ARBA00022989"/>
    </source>
</evidence>
<proteinExistence type="predicted"/>
<keyword evidence="3" id="KW-0150">Chloroplast</keyword>
<dbReference type="GO" id="GO:0046872">
    <property type="term" value="F:metal ion binding"/>
    <property type="evidence" value="ECO:0007669"/>
    <property type="project" value="UniProtKB-KW"/>
</dbReference>
<dbReference type="GO" id="GO:0010277">
    <property type="term" value="F:chlorophyllide a oxygenase activity"/>
    <property type="evidence" value="ECO:0007669"/>
    <property type="project" value="InterPro"/>
</dbReference>
<keyword evidence="6" id="KW-0001">2Fe-2S</keyword>
<dbReference type="EnsemblPlants" id="Pp3c2_6220V3.1">
    <property type="protein sequence ID" value="Pp3c2_6220V3.1"/>
    <property type="gene ID" value="Pp3c2_6220"/>
</dbReference>
<dbReference type="Proteomes" id="UP000006727">
    <property type="component" value="Chromosome 2"/>
</dbReference>
<dbReference type="AlphaFoldDB" id="A0A2K1L0G0"/>
<protein>
    <recommendedName>
        <fullName evidence="16">Rieske domain-containing protein</fullName>
    </recommendedName>
</protein>
<keyword evidence="10" id="KW-0560">Oxidoreductase</keyword>
<dbReference type="InterPro" id="IPR017941">
    <property type="entry name" value="Rieske_2Fe-2S"/>
</dbReference>
<dbReference type="GO" id="GO:0005737">
    <property type="term" value="C:cytoplasm"/>
    <property type="evidence" value="ECO:0000318"/>
    <property type="project" value="GO_Central"/>
</dbReference>
<dbReference type="SUPFAM" id="SSF50022">
    <property type="entry name" value="ISP domain"/>
    <property type="match status" value="1"/>
</dbReference>
<dbReference type="RefSeq" id="XP_024368052.1">
    <property type="nucleotide sequence ID" value="XM_024512284.2"/>
</dbReference>
<evidence type="ECO:0000256" key="5">
    <source>
        <dbReference type="ARBA" id="ARBA00022692"/>
    </source>
</evidence>
<gene>
    <name evidence="18" type="primary">LOC112278671</name>
    <name evidence="17" type="ORF">PHYPA_002304</name>
</gene>
<dbReference type="Pfam" id="PF08417">
    <property type="entry name" value="PaO"/>
    <property type="match status" value="1"/>
</dbReference>
<evidence type="ECO:0000313" key="17">
    <source>
        <dbReference type="EMBL" id="PNR59513.1"/>
    </source>
</evidence>
<accession>A0A2K1L0G0</accession>
<evidence type="ECO:0000256" key="15">
    <source>
        <dbReference type="SAM" id="Phobius"/>
    </source>
</evidence>
<evidence type="ECO:0000256" key="4">
    <source>
        <dbReference type="ARBA" id="ARBA00022640"/>
    </source>
</evidence>
<evidence type="ECO:0000256" key="14">
    <source>
        <dbReference type="SAM" id="MobiDB-lite"/>
    </source>
</evidence>
<dbReference type="InterPro" id="IPR013626">
    <property type="entry name" value="PaO"/>
</dbReference>
<dbReference type="Gramene" id="Pp3c2_6220V3.1">
    <property type="protein sequence ID" value="Pp3c2_6220V3.1"/>
    <property type="gene ID" value="Pp3c2_6220"/>
</dbReference>
<dbReference type="InterPro" id="IPR036922">
    <property type="entry name" value="Rieske_2Fe-2S_sf"/>
</dbReference>
<name>A0A2K1L0G0_PHYPA</name>
<dbReference type="EMBL" id="ABEU02000002">
    <property type="protein sequence ID" value="PNR59513.1"/>
    <property type="molecule type" value="Genomic_DNA"/>
</dbReference>
<evidence type="ECO:0000256" key="3">
    <source>
        <dbReference type="ARBA" id="ARBA00022528"/>
    </source>
</evidence>
<organism evidence="17">
    <name type="scientific">Physcomitrium patens</name>
    <name type="common">Spreading-leaved earth moss</name>
    <name type="synonym">Physcomitrella patens</name>
    <dbReference type="NCBI Taxonomy" id="3218"/>
    <lineage>
        <taxon>Eukaryota</taxon>
        <taxon>Viridiplantae</taxon>
        <taxon>Streptophyta</taxon>
        <taxon>Embryophyta</taxon>
        <taxon>Bryophyta</taxon>
        <taxon>Bryophytina</taxon>
        <taxon>Bryopsida</taxon>
        <taxon>Funariidae</taxon>
        <taxon>Funariales</taxon>
        <taxon>Funariaceae</taxon>
        <taxon>Physcomitrium</taxon>
    </lineage>
</organism>
<reference evidence="18" key="3">
    <citation type="submission" date="2020-12" db="UniProtKB">
        <authorList>
            <consortium name="EnsemblPlants"/>
        </authorList>
    </citation>
    <scope>IDENTIFICATION</scope>
</reference>